<keyword evidence="2" id="KW-1185">Reference proteome</keyword>
<accession>A0A240UP92</accession>
<dbReference type="KEGG" id="kma:B9H00_07660"/>
<evidence type="ECO:0000313" key="1">
    <source>
        <dbReference type="EMBL" id="ART62946.1"/>
    </source>
</evidence>
<dbReference type="EMBL" id="CP021358">
    <property type="protein sequence ID" value="ART62946.1"/>
    <property type="molecule type" value="Genomic_DNA"/>
</dbReference>
<proteinExistence type="predicted"/>
<organism evidence="1 2">
    <name type="scientific">Kushneria marisflavi</name>
    <dbReference type="NCBI Taxonomy" id="157779"/>
    <lineage>
        <taxon>Bacteria</taxon>
        <taxon>Pseudomonadati</taxon>
        <taxon>Pseudomonadota</taxon>
        <taxon>Gammaproteobacteria</taxon>
        <taxon>Oceanospirillales</taxon>
        <taxon>Halomonadaceae</taxon>
        <taxon>Kushneria</taxon>
    </lineage>
</organism>
<name>A0A240UP92_9GAMM</name>
<evidence type="ECO:0000313" key="2">
    <source>
        <dbReference type="Proteomes" id="UP000194457"/>
    </source>
</evidence>
<reference evidence="1 2" key="1">
    <citation type="submission" date="2017-05" db="EMBL/GenBank/DDBJ databases">
        <authorList>
            <person name="Song R."/>
            <person name="Chenine A.L."/>
            <person name="Ruprecht R.M."/>
        </authorList>
    </citation>
    <scope>NUCLEOTIDE SEQUENCE [LARGE SCALE GENOMIC DNA]</scope>
    <source>
        <strain evidence="1">SW32</strain>
    </source>
</reference>
<dbReference type="Proteomes" id="UP000194457">
    <property type="component" value="Chromosome"/>
</dbReference>
<gene>
    <name evidence="1" type="ORF">B9H00_07660</name>
</gene>
<sequence length="167" mass="18045">MALLALLMTGCAGMDSDLSRPRTPLENLGQTAAVDVLKAPPWPDNTSNRVILVTPVEADADFGAQADARFDDAMTRRLLSARNGPQILSVAQAAAQPETPDNQWRLSSHLQSPLGAIVLSDRKLYPYRLTLTLKRGDSDDIWWQKEIDGALDALGLPLSQAAMTPAP</sequence>
<protein>
    <submittedName>
        <fullName evidence="1">Uncharacterized protein</fullName>
    </submittedName>
</protein>
<dbReference type="AlphaFoldDB" id="A0A240UP92"/>